<reference evidence="5" key="1">
    <citation type="submission" date="2016-10" db="EMBL/GenBank/DDBJ databases">
        <authorList>
            <person name="Varghese N."/>
            <person name="Submissions S."/>
        </authorList>
    </citation>
    <scope>NUCLEOTIDE SEQUENCE [LARGE SCALE GENOMIC DNA]</scope>
    <source>
        <strain evidence="5">CGMCC 1.8946</strain>
    </source>
</reference>
<dbReference type="STRING" id="624147.SAMN04487970_103350"/>
<comment type="similarity">
    <text evidence="1">Belongs to the peptidase M16 family.</text>
</comment>
<dbReference type="InterPro" id="IPR050361">
    <property type="entry name" value="MPP/UQCRC_Complex"/>
</dbReference>
<proteinExistence type="inferred from homology"/>
<evidence type="ECO:0000256" key="1">
    <source>
        <dbReference type="ARBA" id="ARBA00007261"/>
    </source>
</evidence>
<dbReference type="InterPro" id="IPR007863">
    <property type="entry name" value="Peptidase_M16_C"/>
</dbReference>
<sequence>MFSELVTKAVFENCLQVTIRKIPHARTLNIGLFINHGVKDEENHVNGISHFIEHIAFNYANMSPYVRSLLGNLMDNGALYEAFTGKEMTRCTLSAQREHMPLMIETLSQIMMNYNVSEKSMEHERAIILHEAEMYFSSGKVKEELVEQALWGNRSLGQFVIGSLENIRKFTFNQLEERIHQYYIPNNTQLIVQGSVEPEEVIYKIGSYFRKWKHDGRQKDVLIEIEPSVVGLPTGHSRVDLSISFVGAPFHSHERQAMSMLSYILGTGLKSRLHVELREKQELAYIVYAYAQSYALSGYLTINVNCRKDQLAEVYKVIRSILEELRTEEVGEEELQRAKAARITNLMQIPGNDAKHLQITGRYALLNKDFFVDLEKVEIEALTAEELKTFARDLFTESRMALSAIGASSEELAMLL</sequence>
<dbReference type="SUPFAM" id="SSF63411">
    <property type="entry name" value="LuxS/MPP-like metallohydrolase"/>
    <property type="match status" value="2"/>
</dbReference>
<evidence type="ECO:0000259" key="3">
    <source>
        <dbReference type="Pfam" id="PF05193"/>
    </source>
</evidence>
<dbReference type="RefSeq" id="WP_167670265.1">
    <property type="nucleotide sequence ID" value="NZ_FMTT01000033.1"/>
</dbReference>
<name>A0A1G4SS04_9BACL</name>
<organism evidence="4 5">
    <name type="scientific">Paenibacillus tianmuensis</name>
    <dbReference type="NCBI Taxonomy" id="624147"/>
    <lineage>
        <taxon>Bacteria</taxon>
        <taxon>Bacillati</taxon>
        <taxon>Bacillota</taxon>
        <taxon>Bacilli</taxon>
        <taxon>Bacillales</taxon>
        <taxon>Paenibacillaceae</taxon>
        <taxon>Paenibacillus</taxon>
    </lineage>
</organism>
<dbReference type="InterPro" id="IPR011249">
    <property type="entry name" value="Metalloenz_LuxS/M16"/>
</dbReference>
<dbReference type="AlphaFoldDB" id="A0A1G4SS04"/>
<dbReference type="GO" id="GO:0046872">
    <property type="term" value="F:metal ion binding"/>
    <property type="evidence" value="ECO:0007669"/>
    <property type="project" value="InterPro"/>
</dbReference>
<accession>A0A1G4SS04</accession>
<evidence type="ECO:0000259" key="2">
    <source>
        <dbReference type="Pfam" id="PF00675"/>
    </source>
</evidence>
<dbReference type="Gene3D" id="3.30.830.10">
    <property type="entry name" value="Metalloenzyme, LuxS/M16 peptidase-like"/>
    <property type="match status" value="2"/>
</dbReference>
<dbReference type="InterPro" id="IPR011765">
    <property type="entry name" value="Pept_M16_N"/>
</dbReference>
<dbReference type="PANTHER" id="PTHR11851:SF49">
    <property type="entry name" value="MITOCHONDRIAL-PROCESSING PEPTIDASE SUBUNIT ALPHA"/>
    <property type="match status" value="1"/>
</dbReference>
<protein>
    <submittedName>
        <fullName evidence="4">Predicted Zn-dependent peptidase</fullName>
    </submittedName>
</protein>
<dbReference type="Proteomes" id="UP000198601">
    <property type="component" value="Unassembled WGS sequence"/>
</dbReference>
<feature type="domain" description="Peptidase M16 N-terminal" evidence="2">
    <location>
        <begin position="17"/>
        <end position="160"/>
    </location>
</feature>
<keyword evidence="5" id="KW-1185">Reference proteome</keyword>
<evidence type="ECO:0000313" key="4">
    <source>
        <dbReference type="EMBL" id="SCW71727.1"/>
    </source>
</evidence>
<dbReference type="EMBL" id="FMTT01000033">
    <property type="protein sequence ID" value="SCW71727.1"/>
    <property type="molecule type" value="Genomic_DNA"/>
</dbReference>
<dbReference type="Pfam" id="PF05193">
    <property type="entry name" value="Peptidase_M16_C"/>
    <property type="match status" value="1"/>
</dbReference>
<dbReference type="PANTHER" id="PTHR11851">
    <property type="entry name" value="METALLOPROTEASE"/>
    <property type="match status" value="1"/>
</dbReference>
<gene>
    <name evidence="4" type="ORF">SAMN04487970_103350</name>
</gene>
<feature type="domain" description="Peptidase M16 C-terminal" evidence="3">
    <location>
        <begin position="169"/>
        <end position="341"/>
    </location>
</feature>
<evidence type="ECO:0000313" key="5">
    <source>
        <dbReference type="Proteomes" id="UP000198601"/>
    </source>
</evidence>
<dbReference type="Pfam" id="PF00675">
    <property type="entry name" value="Peptidase_M16"/>
    <property type="match status" value="1"/>
</dbReference>